<organism evidence="2 3">
    <name type="scientific">Bacillus inaquosorum</name>
    <dbReference type="NCBI Taxonomy" id="483913"/>
    <lineage>
        <taxon>Bacteria</taxon>
        <taxon>Bacillati</taxon>
        <taxon>Bacillota</taxon>
        <taxon>Bacilli</taxon>
        <taxon>Bacillales</taxon>
        <taxon>Bacillaceae</taxon>
        <taxon>Bacillus</taxon>
    </lineage>
</organism>
<feature type="transmembrane region" description="Helical" evidence="1">
    <location>
        <begin position="77"/>
        <end position="97"/>
    </location>
</feature>
<feature type="transmembrane region" description="Helical" evidence="1">
    <location>
        <begin position="7"/>
        <end position="27"/>
    </location>
</feature>
<evidence type="ECO:0000313" key="3">
    <source>
        <dbReference type="Proteomes" id="UP001066278"/>
    </source>
</evidence>
<comment type="caution">
    <text evidence="2">The sequence shown here is derived from an EMBL/GenBank/DDBJ whole genome shotgun (WGS) entry which is preliminary data.</text>
</comment>
<dbReference type="InterPro" id="IPR020348">
    <property type="entry name" value="Uncharacterised_YvaD"/>
</dbReference>
<sequence>MRYMKLFFLVTDIGFILYWLSAGFSLIPESWAFKHHDHPFMIAWNWSFFPLDILISFTGLYSLYLQRKNSADWKLMALISLVLTCCSGLQAISFWTFSRDFDLVWWLFNGYLLIYPLFFIHLLLKESKWTKQCC</sequence>
<feature type="transmembrane region" description="Helical" evidence="1">
    <location>
        <begin position="103"/>
        <end position="124"/>
    </location>
</feature>
<keyword evidence="1" id="KW-1133">Transmembrane helix</keyword>
<proteinExistence type="predicted"/>
<gene>
    <name evidence="2" type="ORF">MOE99_00740</name>
</gene>
<evidence type="ECO:0000256" key="1">
    <source>
        <dbReference type="SAM" id="Phobius"/>
    </source>
</evidence>
<evidence type="ECO:0000313" key="2">
    <source>
        <dbReference type="EMBL" id="MCY9227919.1"/>
    </source>
</evidence>
<name>A0A9Q4HWZ1_9BACI</name>
<keyword evidence="1" id="KW-0472">Membrane</keyword>
<dbReference type="Proteomes" id="UP001066278">
    <property type="component" value="Unassembled WGS sequence"/>
</dbReference>
<dbReference type="RefSeq" id="WP_084993386.1">
    <property type="nucleotide sequence ID" value="NZ_CP080644.1"/>
</dbReference>
<dbReference type="AlphaFoldDB" id="A0A9Q4HWZ1"/>
<dbReference type="Pfam" id="PF17314">
    <property type="entry name" value="DUF5360"/>
    <property type="match status" value="1"/>
</dbReference>
<keyword evidence="1" id="KW-0812">Transmembrane</keyword>
<accession>A0A9Q4HWZ1</accession>
<protein>
    <submittedName>
        <fullName evidence="2">YvaD family protein</fullName>
    </submittedName>
</protein>
<feature type="transmembrane region" description="Helical" evidence="1">
    <location>
        <begin position="47"/>
        <end position="65"/>
    </location>
</feature>
<reference evidence="2" key="1">
    <citation type="submission" date="2022-02" db="EMBL/GenBank/DDBJ databases">
        <title>Crop Bioprotection Bacillus Genome Sequencing.</title>
        <authorList>
            <person name="Dunlap C."/>
        </authorList>
    </citation>
    <scope>NUCLEOTIDE SEQUENCE</scope>
    <source>
        <strain evidence="2">T20C13</strain>
    </source>
</reference>
<dbReference type="EMBL" id="JALAXJ010000001">
    <property type="protein sequence ID" value="MCY9227919.1"/>
    <property type="molecule type" value="Genomic_DNA"/>
</dbReference>